<evidence type="ECO:0000313" key="8">
    <source>
        <dbReference type="EMBL" id="MCX2739037.1"/>
    </source>
</evidence>
<keyword evidence="3" id="KW-0547">Nucleotide-binding</keyword>
<keyword evidence="2 8" id="KW-0436">Ligase</keyword>
<dbReference type="InterPro" id="IPR045851">
    <property type="entry name" value="AMP-bd_C_sf"/>
</dbReference>
<evidence type="ECO:0000256" key="4">
    <source>
        <dbReference type="ARBA" id="ARBA00022840"/>
    </source>
</evidence>
<dbReference type="Pfam" id="PF13193">
    <property type="entry name" value="AMP-binding_C"/>
    <property type="match status" value="1"/>
</dbReference>
<dbReference type="SUPFAM" id="SSF56801">
    <property type="entry name" value="Acetyl-CoA synthetase-like"/>
    <property type="match status" value="1"/>
</dbReference>
<evidence type="ECO:0000259" key="6">
    <source>
        <dbReference type="Pfam" id="PF00501"/>
    </source>
</evidence>
<dbReference type="GO" id="GO:0003987">
    <property type="term" value="F:acetate-CoA ligase activity"/>
    <property type="evidence" value="ECO:0007669"/>
    <property type="project" value="UniProtKB-EC"/>
</dbReference>
<dbReference type="PROSITE" id="PS00455">
    <property type="entry name" value="AMP_BINDING"/>
    <property type="match status" value="1"/>
</dbReference>
<evidence type="ECO:0000259" key="7">
    <source>
        <dbReference type="Pfam" id="PF13193"/>
    </source>
</evidence>
<evidence type="ECO:0000256" key="3">
    <source>
        <dbReference type="ARBA" id="ARBA00022741"/>
    </source>
</evidence>
<dbReference type="Gene3D" id="3.30.300.30">
    <property type="match status" value="1"/>
</dbReference>
<dbReference type="Proteomes" id="UP001207228">
    <property type="component" value="Unassembled WGS sequence"/>
</dbReference>
<evidence type="ECO:0000256" key="2">
    <source>
        <dbReference type="ARBA" id="ARBA00022598"/>
    </source>
</evidence>
<keyword evidence="5" id="KW-0007">Acetylation</keyword>
<evidence type="ECO:0000256" key="5">
    <source>
        <dbReference type="ARBA" id="ARBA00022990"/>
    </source>
</evidence>
<dbReference type="Pfam" id="PF00501">
    <property type="entry name" value="AMP-binding"/>
    <property type="match status" value="1"/>
</dbReference>
<dbReference type="PANTHER" id="PTHR24095:SF14">
    <property type="entry name" value="ACETYL-COENZYME A SYNTHETASE 1"/>
    <property type="match status" value="1"/>
</dbReference>
<dbReference type="InterPro" id="IPR020845">
    <property type="entry name" value="AMP-binding_CS"/>
</dbReference>
<dbReference type="EMBL" id="JAPFQO010000002">
    <property type="protein sequence ID" value="MCX2739037.1"/>
    <property type="molecule type" value="Genomic_DNA"/>
</dbReference>
<dbReference type="InterPro" id="IPR025110">
    <property type="entry name" value="AMP-bd_C"/>
</dbReference>
<dbReference type="EC" id="6.2.1.1" evidence="1"/>
<proteinExistence type="predicted"/>
<comment type="caution">
    <text evidence="8">The sequence shown here is derived from an EMBL/GenBank/DDBJ whole genome shotgun (WGS) entry which is preliminary data.</text>
</comment>
<dbReference type="NCBIfam" id="NF003313">
    <property type="entry name" value="PRK04319.1"/>
    <property type="match status" value="1"/>
</dbReference>
<sequence length="571" mass="64135">MVSPNLTDYTSVASGFSWDREQAGLSGLPDKQGLNIAHEAIDRHASGELQNHTAFRFIHKDLSVMDCSYQDFKELTNRFANVLGNLGISKGDRVFSFLGRIPELYFAALGTLKKVAVFCPLFNVFGPDPVFQRLSRGDAKVLVTTHDLFEKKVRPLLERLPELKYVLLTDVDHDESEQIRSLPRLMEQASEEFTIPPTDPEDPALLHFTSGTTGMPKGALHVHKAVLVHYVTGKYVLDFHPGDVYWCTADPGWVTGTSYGIIAPLVNGVTNLVDEEEFDATRWYSILEREKVNIWYTAPTGIRRLMRMNVIPREKYNLEHLRLMLSVGEPLHAEAVVWGEKNFGMPFLDNWWQTETGGIMIANYRAMPVRPGSMGKPLPGVEAAIAEVTDDSFTLIDELDKDGHLVLKRGWPSMFRTYLHDEERYSKSFRGDWYITGDLARRDADGYYWFVGRADDIIKTSGHMVGPFEVESALMEHPAVADAAVIGKPDPLIGELVKAFVVLQPGQQQDESMKTDITAHARRKLGPAVAPKEITFIDNLPKTRSGKILRRLLKARELGLPEGDTSTLEQP</sequence>
<dbReference type="InterPro" id="IPR000873">
    <property type="entry name" value="AMP-dep_synth/lig_dom"/>
</dbReference>
<keyword evidence="4" id="KW-0067">ATP-binding</keyword>
<gene>
    <name evidence="8" type="primary">acsA</name>
    <name evidence="8" type="ORF">OO017_03685</name>
</gene>
<dbReference type="RefSeq" id="WP_266051095.1">
    <property type="nucleotide sequence ID" value="NZ_JAPFQO010000002.1"/>
</dbReference>
<organism evidence="8 9">
    <name type="scientific">Pontibacter anaerobius</name>
    <dbReference type="NCBI Taxonomy" id="2993940"/>
    <lineage>
        <taxon>Bacteria</taxon>
        <taxon>Pseudomonadati</taxon>
        <taxon>Bacteroidota</taxon>
        <taxon>Cytophagia</taxon>
        <taxon>Cytophagales</taxon>
        <taxon>Hymenobacteraceae</taxon>
        <taxon>Pontibacter</taxon>
    </lineage>
</organism>
<dbReference type="PANTHER" id="PTHR24095">
    <property type="entry name" value="ACETYL-COENZYME A SYNTHETASE"/>
    <property type="match status" value="1"/>
</dbReference>
<dbReference type="Gene3D" id="3.40.50.12780">
    <property type="entry name" value="N-terminal domain of ligase-like"/>
    <property type="match status" value="1"/>
</dbReference>
<protein>
    <recommendedName>
        <fullName evidence="1">acetate--CoA ligase</fullName>
        <ecNumber evidence="1">6.2.1.1</ecNumber>
    </recommendedName>
</protein>
<name>A0ABT3RAZ3_9BACT</name>
<reference evidence="8 9" key="1">
    <citation type="submission" date="2022-11" db="EMBL/GenBank/DDBJ databases">
        <title>The characterization of three novel Bacteroidetes species and genomic analysis of their roles in tidal elemental geochemical cycles.</title>
        <authorList>
            <person name="Ma K.-J."/>
        </authorList>
    </citation>
    <scope>NUCLEOTIDE SEQUENCE [LARGE SCALE GENOMIC DNA]</scope>
    <source>
        <strain evidence="8 9">M82</strain>
    </source>
</reference>
<feature type="domain" description="AMP-binding enzyme C-terminal" evidence="7">
    <location>
        <begin position="469"/>
        <end position="547"/>
    </location>
</feature>
<feature type="domain" description="AMP-dependent synthetase/ligase" evidence="6">
    <location>
        <begin position="51"/>
        <end position="418"/>
    </location>
</feature>
<evidence type="ECO:0000256" key="1">
    <source>
        <dbReference type="ARBA" id="ARBA00013275"/>
    </source>
</evidence>
<keyword evidence="9" id="KW-1185">Reference proteome</keyword>
<accession>A0ABT3RAZ3</accession>
<dbReference type="InterPro" id="IPR042099">
    <property type="entry name" value="ANL_N_sf"/>
</dbReference>
<evidence type="ECO:0000313" key="9">
    <source>
        <dbReference type="Proteomes" id="UP001207228"/>
    </source>
</evidence>